<comment type="caution">
    <text evidence="1">The sequence shown here is derived from an EMBL/GenBank/DDBJ whole genome shotgun (WGS) entry which is preliminary data.</text>
</comment>
<dbReference type="AlphaFoldDB" id="A0AA39M4T8"/>
<reference evidence="1" key="1">
    <citation type="submission" date="2023-06" db="EMBL/GenBank/DDBJ databases">
        <title>Genomic analysis of the entomopathogenic nematode Steinernema hermaphroditum.</title>
        <authorList>
            <person name="Schwarz E.M."/>
            <person name="Heppert J.K."/>
            <person name="Baniya A."/>
            <person name="Schwartz H.T."/>
            <person name="Tan C.-H."/>
            <person name="Antoshechkin I."/>
            <person name="Sternberg P.W."/>
            <person name="Goodrich-Blair H."/>
            <person name="Dillman A.R."/>
        </authorList>
    </citation>
    <scope>NUCLEOTIDE SEQUENCE</scope>
    <source>
        <strain evidence="1">PS9179</strain>
        <tissue evidence="1">Whole animal</tissue>
    </source>
</reference>
<keyword evidence="2" id="KW-1185">Reference proteome</keyword>
<sequence length="317" mass="37367">MLWRIPVYVTAYMVAFALWKYGPYVDEESGDQPKFDIHDYQDEDNLLDILYSFDLKFQSWFDQTVVRHQITPVKNEQFNIRWSVIEHDEKEKKIMDDRRHFTISNFNFDLETENRTEAQIWHGAVQYLKFLASQRARDLNLYVGYLSGDTSILMQSLMSDPAYEKYIKKKLAMIEQEVTEVAKRLSFNMNMTTRISQKWNELISHHTPLMNPECFDRYNPVAFYQELFNATHVFWCSNCVVQLNPETTLVEFAVMMASVTVIGILLELLAHYYRVNNDPCEMDDDYDVSENFDSGDEAALLKKANDWLDKSVQSVKI</sequence>
<evidence type="ECO:0000313" key="2">
    <source>
        <dbReference type="Proteomes" id="UP001175271"/>
    </source>
</evidence>
<dbReference type="EMBL" id="JAUCMV010000002">
    <property type="protein sequence ID" value="KAK0420559.1"/>
    <property type="molecule type" value="Genomic_DNA"/>
</dbReference>
<dbReference type="Proteomes" id="UP001175271">
    <property type="component" value="Unassembled WGS sequence"/>
</dbReference>
<protein>
    <submittedName>
        <fullName evidence="1">Uncharacterized protein</fullName>
    </submittedName>
</protein>
<proteinExistence type="predicted"/>
<accession>A0AA39M4T8</accession>
<organism evidence="1 2">
    <name type="scientific">Steinernema hermaphroditum</name>
    <dbReference type="NCBI Taxonomy" id="289476"/>
    <lineage>
        <taxon>Eukaryota</taxon>
        <taxon>Metazoa</taxon>
        <taxon>Ecdysozoa</taxon>
        <taxon>Nematoda</taxon>
        <taxon>Chromadorea</taxon>
        <taxon>Rhabditida</taxon>
        <taxon>Tylenchina</taxon>
        <taxon>Panagrolaimomorpha</taxon>
        <taxon>Strongyloidoidea</taxon>
        <taxon>Steinernematidae</taxon>
        <taxon>Steinernema</taxon>
    </lineage>
</organism>
<evidence type="ECO:0000313" key="1">
    <source>
        <dbReference type="EMBL" id="KAK0420559.1"/>
    </source>
</evidence>
<name>A0AA39M4T8_9BILA</name>
<gene>
    <name evidence="1" type="ORF">QR680_014757</name>
</gene>